<feature type="transmembrane region" description="Helical" evidence="7">
    <location>
        <begin position="1731"/>
        <end position="1756"/>
    </location>
</feature>
<evidence type="ECO:0000313" key="8">
    <source>
        <dbReference type="EMBL" id="KAK3087562.1"/>
    </source>
</evidence>
<feature type="compositionally biased region" description="Basic and acidic residues" evidence="6">
    <location>
        <begin position="1188"/>
        <end position="1208"/>
    </location>
</feature>
<evidence type="ECO:0000313" key="9">
    <source>
        <dbReference type="Proteomes" id="UP001186944"/>
    </source>
</evidence>
<evidence type="ECO:0000256" key="3">
    <source>
        <dbReference type="ARBA" id="ARBA00023054"/>
    </source>
</evidence>
<dbReference type="GO" id="GO:0005737">
    <property type="term" value="C:cytoplasm"/>
    <property type="evidence" value="ECO:0007669"/>
    <property type="project" value="UniProtKB-SubCell"/>
</dbReference>
<comment type="caution">
    <text evidence="8">The sequence shown here is derived from an EMBL/GenBank/DDBJ whole genome shotgun (WGS) entry which is preliminary data.</text>
</comment>
<dbReference type="Proteomes" id="UP001186944">
    <property type="component" value="Unassembled WGS sequence"/>
</dbReference>
<comment type="subcellular location">
    <subcellularLocation>
        <location evidence="1">Cytoplasm</location>
    </subcellularLocation>
</comment>
<keyword evidence="9" id="KW-1185">Reference proteome</keyword>
<protein>
    <submittedName>
        <fullName evidence="8">Uncharacterized protein</fullName>
    </submittedName>
</protein>
<dbReference type="InterPro" id="IPR000884">
    <property type="entry name" value="TSP1_rpt"/>
</dbReference>
<feature type="coiled-coil region" evidence="5">
    <location>
        <begin position="526"/>
        <end position="732"/>
    </location>
</feature>
<keyword evidence="4" id="KW-1015">Disulfide bond</keyword>
<keyword evidence="7" id="KW-0812">Transmembrane</keyword>
<feature type="region of interest" description="Disordered" evidence="6">
    <location>
        <begin position="1175"/>
        <end position="1208"/>
    </location>
</feature>
<dbReference type="Gene3D" id="1.10.287.1490">
    <property type="match status" value="1"/>
</dbReference>
<feature type="coiled-coil region" evidence="5">
    <location>
        <begin position="769"/>
        <end position="852"/>
    </location>
</feature>
<evidence type="ECO:0000256" key="6">
    <source>
        <dbReference type="SAM" id="MobiDB-lite"/>
    </source>
</evidence>
<feature type="region of interest" description="Disordered" evidence="6">
    <location>
        <begin position="1363"/>
        <end position="1445"/>
    </location>
</feature>
<dbReference type="SUPFAM" id="SSF57997">
    <property type="entry name" value="Tropomyosin"/>
    <property type="match status" value="1"/>
</dbReference>
<keyword evidence="3 5" id="KW-0175">Coiled coil</keyword>
<gene>
    <name evidence="8" type="ORF">FSP39_007553</name>
</gene>
<feature type="region of interest" description="Disordered" evidence="6">
    <location>
        <begin position="1468"/>
        <end position="1545"/>
    </location>
</feature>
<evidence type="ECO:0000256" key="2">
    <source>
        <dbReference type="ARBA" id="ARBA00022490"/>
    </source>
</evidence>
<dbReference type="PANTHER" id="PTHR18875:SF8">
    <property type="entry name" value="COILED-COIL DOMAIN-CONTAINING PROTEIN 18"/>
    <property type="match status" value="1"/>
</dbReference>
<accession>A0AA88XLJ6</accession>
<keyword evidence="7" id="KW-0472">Membrane</keyword>
<keyword evidence="7" id="KW-1133">Transmembrane helix</keyword>
<evidence type="ECO:0000256" key="4">
    <source>
        <dbReference type="ARBA" id="ARBA00023157"/>
    </source>
</evidence>
<feature type="compositionally biased region" description="Polar residues" evidence="6">
    <location>
        <begin position="1470"/>
        <end position="1485"/>
    </location>
</feature>
<feature type="compositionally biased region" description="Low complexity" evidence="6">
    <location>
        <begin position="1498"/>
        <end position="1523"/>
    </location>
</feature>
<proteinExistence type="predicted"/>
<evidence type="ECO:0000256" key="7">
    <source>
        <dbReference type="SAM" id="Phobius"/>
    </source>
</evidence>
<keyword evidence="2" id="KW-0963">Cytoplasm</keyword>
<feature type="compositionally biased region" description="Basic and acidic residues" evidence="6">
    <location>
        <begin position="1366"/>
        <end position="1380"/>
    </location>
</feature>
<dbReference type="PROSITE" id="PS50092">
    <property type="entry name" value="TSP1"/>
    <property type="match status" value="3"/>
</dbReference>
<dbReference type="SUPFAM" id="SSF82895">
    <property type="entry name" value="TSP-1 type 1 repeat"/>
    <property type="match status" value="3"/>
</dbReference>
<dbReference type="FunFam" id="2.20.100.10:FF:000002">
    <property type="entry name" value="Unc-5 netrin receptor C"/>
    <property type="match status" value="1"/>
</dbReference>
<name>A0AA88XLJ6_PINIB</name>
<dbReference type="Pfam" id="PF00090">
    <property type="entry name" value="TSP_1"/>
    <property type="match status" value="3"/>
</dbReference>
<feature type="coiled-coil region" evidence="5">
    <location>
        <begin position="141"/>
        <end position="413"/>
    </location>
</feature>
<feature type="compositionally biased region" description="Polar residues" evidence="6">
    <location>
        <begin position="1381"/>
        <end position="1391"/>
    </location>
</feature>
<reference evidence="8" key="1">
    <citation type="submission" date="2019-08" db="EMBL/GenBank/DDBJ databases">
        <title>The improved chromosome-level genome for the pearl oyster Pinctada fucata martensii using PacBio sequencing and Hi-C.</title>
        <authorList>
            <person name="Zheng Z."/>
        </authorList>
    </citation>
    <scope>NUCLEOTIDE SEQUENCE</scope>
    <source>
        <strain evidence="8">ZZ-2019</strain>
        <tissue evidence="8">Adductor muscle</tissue>
    </source>
</reference>
<dbReference type="PANTHER" id="PTHR18875">
    <property type="entry name" value="SARCOMA ANTIGEN NY-SAR-24/CYTOSKELETAL PROTEIN SOJO"/>
    <property type="match status" value="1"/>
</dbReference>
<dbReference type="EMBL" id="VSWD01000011">
    <property type="protein sequence ID" value="KAK3087562.1"/>
    <property type="molecule type" value="Genomic_DNA"/>
</dbReference>
<organism evidence="8 9">
    <name type="scientific">Pinctada imbricata</name>
    <name type="common">Atlantic pearl-oyster</name>
    <name type="synonym">Pinctada martensii</name>
    <dbReference type="NCBI Taxonomy" id="66713"/>
    <lineage>
        <taxon>Eukaryota</taxon>
        <taxon>Metazoa</taxon>
        <taxon>Spiralia</taxon>
        <taxon>Lophotrochozoa</taxon>
        <taxon>Mollusca</taxon>
        <taxon>Bivalvia</taxon>
        <taxon>Autobranchia</taxon>
        <taxon>Pteriomorphia</taxon>
        <taxon>Pterioida</taxon>
        <taxon>Pterioidea</taxon>
        <taxon>Pteriidae</taxon>
        <taxon>Pinctada</taxon>
    </lineage>
</organism>
<dbReference type="InterPro" id="IPR036383">
    <property type="entry name" value="TSP1_rpt_sf"/>
</dbReference>
<evidence type="ECO:0000256" key="5">
    <source>
        <dbReference type="SAM" id="Coils"/>
    </source>
</evidence>
<dbReference type="Gene3D" id="2.20.100.10">
    <property type="entry name" value="Thrombospondin type-1 (TSP1) repeat"/>
    <property type="match status" value="3"/>
</dbReference>
<sequence length="1766" mass="203994">MEEFEAQELLVQNVHDLRKRLLDTERNLKKLSKIERRSPDDSDIESISTVTSVAGSERFVVTMDDLVQNRAEHDDDKGSILSGIGTLPESSYAGFERIQHAASTPNKHQAFGRIDRHDRVQLMERGGKSESGEIRYLKEANRKLLQQNHKLLSEMERCSQDLQGARSKVLELSRELDEYRHSVPDLEDKVVGLQAETEAQDKALREAEERYEKSQTFVEEYQKQRKELEVDVDSLKSELAEERKKRKGAEVQRDEALQNFLDAQETLEDYQRKNKDKTKKMEDNEDYLRDSLASANTEREDLLERLSLLQTKIKSQNEEIRRLTTLEEVELESRKDIEDQNMNLKSQLAKVTSKLNKSESDALQCENLRHENSRLKSQVDCQQEQLAICQQEIEESRTMLAQLEQLAYQVQNQSRSTCQGGASLNDSGVFSVSIKPIGGGNDMGLPSLYKSDVSVGARPMSPGGGNSARSILQDLRMKLAMKDAEIQRLQSSLQAQEVSSQTAIIDNLRRELTSMLDSNKQGLNKAHELEVIISRQEADKEKLSNKITELKKELSEKDSQNTSFEGRINQRNTQLIDLQEQINKKCEEISNLERELRKKTSQNTSLEQQLDEKSAEFSTIVSRLKQLEEDVGVKEREYKTLQTDLQDKQQTLHSTRSTAERAQQLHQEQCREYEKQIEMLQHEVDSKRSRYEDNERSINRYKQDLDDTNSHLQKLKRELDRTREELDVKTRQSQHALYQLELQANEGTMQIKQLETALAMCKDEVKAYIGALEESKEKYDRELKHKQDMISKMEVHIKQTQKTLEEKYQENVDLEKTIYQHQTMLQQSTARINELEDSQTHLNKQVSHLEHQLLTQQAQTMTEGQVLERKLKQACEDLENRTATINQLTDSLREFEEEKKNMNEEITMLGQQLQDEQESNDEKAKRIGKLEKDIRDLRVQVEQKVEIIHDFEDQVQQKEDDMQQQVHLVHDLDDEVKRLKVSIEQSQKHNTDTEQQLRKVIYEDKAKDEMIEDMKESLRKTQEELNYRKEEVRDLKETLEDRQRELQQRVMQVTQLDLTVKEQHNEMEGRIQKLDSTLSKYEAEIKQRTKQIADLDDRLQETQTLLREKTLMYQQMEQQCQKQQIELQSKSAKLEELEKTVERQRNKLEEQKEENVEVTQELRLTREQLQQQHGEFMGTRRQLAQTNRENERLTREVEESRAIQQTRDADAARLAEELGAAKARESQAETRLNSETRLLSQEMENLKKHHREEMEDLQQSLDSLMTDKARLEREFEEKVSHTADLEAHYQQQFEILQKELEEIQTEMQTKKQMAIAANETLILKDAEIARLQTRISGMERSVLSARNVDSFQADTHTSVYQSSLLRGKESSHTAGHHNDSYDQAMSTSLDMSDTRSPRGNPVSPGTRRRILKEPFSTAGRLHGQFHEDEEDRSAMQKSPRKSQVHFKNESDEFDMLNQCEDIDSGVAQGSYLQGSRGTKSQGSFQKQRELPRTLNFDSSQSQGSVRSSPSKPKSRQQPKVPQVMPRKGRGRGRSSDHLPGEFEVGDGNWGEWGEWSSCPLSCDSQNISRTRSCDSPSPLNGGKECLGSGKETIDCLIHGCARNGGWSEWSIWSDCPVNCLNQSVTRNRSCDNPAPSNNGGWCHGNHTEWIPCVQARCPVDGNWSEWSPWDYCSYTCDGKTTRRTRTCDNPEAVNNGTNCTGESIEIQDCRAIYPGCAVETKPNGISSEEQMYYYIGGGTGGVVLVVIVSVVIIKIYHTQKCELYKY</sequence>
<evidence type="ECO:0000256" key="1">
    <source>
        <dbReference type="ARBA" id="ARBA00004496"/>
    </source>
</evidence>
<dbReference type="FunFam" id="2.20.100.10:FF:000001">
    <property type="entry name" value="semaphorin-5A isoform X1"/>
    <property type="match status" value="1"/>
</dbReference>
<dbReference type="SMART" id="SM00209">
    <property type="entry name" value="TSP1"/>
    <property type="match status" value="3"/>
</dbReference>